<feature type="non-terminal residue" evidence="3">
    <location>
        <position position="178"/>
    </location>
</feature>
<dbReference type="AlphaFoldDB" id="A0A9N9ANP4"/>
<evidence type="ECO:0000256" key="1">
    <source>
        <dbReference type="ARBA" id="ARBA00023125"/>
    </source>
</evidence>
<dbReference type="PROSITE" id="PS51253">
    <property type="entry name" value="HTH_CENPB"/>
    <property type="match status" value="1"/>
</dbReference>
<proteinExistence type="predicted"/>
<dbReference type="InterPro" id="IPR006600">
    <property type="entry name" value="HTH_CenpB_DNA-bd_dom"/>
</dbReference>
<dbReference type="Proteomes" id="UP000789706">
    <property type="component" value="Unassembled WGS sequence"/>
</dbReference>
<dbReference type="GO" id="GO:0003677">
    <property type="term" value="F:DNA binding"/>
    <property type="evidence" value="ECO:0007669"/>
    <property type="project" value="UniProtKB-KW"/>
</dbReference>
<name>A0A9N9ANP4_9GLOM</name>
<accession>A0A9N9ANP4</accession>
<evidence type="ECO:0000313" key="4">
    <source>
        <dbReference type="Proteomes" id="UP000789706"/>
    </source>
</evidence>
<comment type="caution">
    <text evidence="3">The sequence shown here is derived from an EMBL/GenBank/DDBJ whole genome shotgun (WGS) entry which is preliminary data.</text>
</comment>
<feature type="domain" description="HTH CENPB-type" evidence="2">
    <location>
        <begin position="1"/>
        <end position="36"/>
    </location>
</feature>
<evidence type="ECO:0000313" key="3">
    <source>
        <dbReference type="EMBL" id="CAG8539410.1"/>
    </source>
</evidence>
<gene>
    <name evidence="3" type="ORF">DEBURN_LOCUS6533</name>
</gene>
<keyword evidence="1" id="KW-0238">DNA-binding</keyword>
<evidence type="ECO:0000259" key="2">
    <source>
        <dbReference type="PROSITE" id="PS51253"/>
    </source>
</evidence>
<dbReference type="EMBL" id="CAJVPK010000681">
    <property type="protein sequence ID" value="CAG8539410.1"/>
    <property type="molecule type" value="Genomic_DNA"/>
</dbReference>
<sequence>KARVFANLFDVNKNKITFSNSWLRQFKEWHNLKQIQMHGKSGFVNEQAIRETITDLKQLTNNEEVITEAESNDIYEEENENVINEQFTNEEIVDLVYSSRETEENDIENEDENSELLPVSIKEATESLDILVYFFLSQEGNYLKEINSLMKIQHVLRILKVKSLVQTSLKDYLVKNTV</sequence>
<keyword evidence="4" id="KW-1185">Reference proteome</keyword>
<reference evidence="3" key="1">
    <citation type="submission" date="2021-06" db="EMBL/GenBank/DDBJ databases">
        <authorList>
            <person name="Kallberg Y."/>
            <person name="Tangrot J."/>
            <person name="Rosling A."/>
        </authorList>
    </citation>
    <scope>NUCLEOTIDE SEQUENCE</scope>
    <source>
        <strain evidence="3">AZ414A</strain>
    </source>
</reference>
<protein>
    <submittedName>
        <fullName evidence="3">6268_t:CDS:1</fullName>
    </submittedName>
</protein>
<organism evidence="3 4">
    <name type="scientific">Diversispora eburnea</name>
    <dbReference type="NCBI Taxonomy" id="1213867"/>
    <lineage>
        <taxon>Eukaryota</taxon>
        <taxon>Fungi</taxon>
        <taxon>Fungi incertae sedis</taxon>
        <taxon>Mucoromycota</taxon>
        <taxon>Glomeromycotina</taxon>
        <taxon>Glomeromycetes</taxon>
        <taxon>Diversisporales</taxon>
        <taxon>Diversisporaceae</taxon>
        <taxon>Diversispora</taxon>
    </lineage>
</organism>